<name>A0AAV2E2B7_9ROSI</name>
<dbReference type="CDD" id="cd01650">
    <property type="entry name" value="RT_nLTR_like"/>
    <property type="match status" value="1"/>
</dbReference>
<dbReference type="PROSITE" id="PS50878">
    <property type="entry name" value="RT_POL"/>
    <property type="match status" value="1"/>
</dbReference>
<accession>A0AAV2E2B7</accession>
<proteinExistence type="predicted"/>
<dbReference type="Pfam" id="PF00078">
    <property type="entry name" value="RVT_1"/>
    <property type="match status" value="1"/>
</dbReference>
<keyword evidence="3" id="KW-1185">Reference proteome</keyword>
<dbReference type="SUPFAM" id="SSF56672">
    <property type="entry name" value="DNA/RNA polymerases"/>
    <property type="match status" value="1"/>
</dbReference>
<evidence type="ECO:0000259" key="1">
    <source>
        <dbReference type="PROSITE" id="PS50878"/>
    </source>
</evidence>
<dbReference type="AlphaFoldDB" id="A0AAV2E2B7"/>
<gene>
    <name evidence="2" type="ORF">LTRI10_LOCUS21480</name>
</gene>
<evidence type="ECO:0000313" key="3">
    <source>
        <dbReference type="Proteomes" id="UP001497516"/>
    </source>
</evidence>
<dbReference type="InterPro" id="IPR043502">
    <property type="entry name" value="DNA/RNA_pol_sf"/>
</dbReference>
<sequence>MMARRLDKVLPKLVSQNQHASVKGRQILEAGLIAFELLDSRKKSRKPGLMFKLDIEKAFDNVSWDCLFKILSTIGFPEHWKKWIRGTMCSPVVSTLINGESKGFFKPQKGLRQGDSLSPGLFTLIMDLLSFMLNKLHAEGRISGFCMDETNGRGEVTHLLFADETLLFCDAAYDQVLNIVSNLVSFQAITELRINLEKSVMITVGDVAIPEYFAAIFGCNWSSEPSKYLGFPLGAKVNAISTWDPIIRKFEQRLERRRG</sequence>
<dbReference type="PANTHER" id="PTHR46890">
    <property type="entry name" value="NON-LTR RETROLELEMENT REVERSE TRANSCRIPTASE-LIKE PROTEIN-RELATED"/>
    <property type="match status" value="1"/>
</dbReference>
<dbReference type="Proteomes" id="UP001497516">
    <property type="component" value="Chromosome 4"/>
</dbReference>
<feature type="domain" description="Reverse transcriptase" evidence="1">
    <location>
        <begin position="1"/>
        <end position="233"/>
    </location>
</feature>
<reference evidence="2 3" key="1">
    <citation type="submission" date="2024-04" db="EMBL/GenBank/DDBJ databases">
        <authorList>
            <person name="Fracassetti M."/>
        </authorList>
    </citation>
    <scope>NUCLEOTIDE SEQUENCE [LARGE SCALE GENOMIC DNA]</scope>
</reference>
<protein>
    <recommendedName>
        <fullName evidence="1">Reverse transcriptase domain-containing protein</fullName>
    </recommendedName>
</protein>
<dbReference type="EMBL" id="OZ034817">
    <property type="protein sequence ID" value="CAL1379999.1"/>
    <property type="molecule type" value="Genomic_DNA"/>
</dbReference>
<organism evidence="2 3">
    <name type="scientific">Linum trigynum</name>
    <dbReference type="NCBI Taxonomy" id="586398"/>
    <lineage>
        <taxon>Eukaryota</taxon>
        <taxon>Viridiplantae</taxon>
        <taxon>Streptophyta</taxon>
        <taxon>Embryophyta</taxon>
        <taxon>Tracheophyta</taxon>
        <taxon>Spermatophyta</taxon>
        <taxon>Magnoliopsida</taxon>
        <taxon>eudicotyledons</taxon>
        <taxon>Gunneridae</taxon>
        <taxon>Pentapetalae</taxon>
        <taxon>rosids</taxon>
        <taxon>fabids</taxon>
        <taxon>Malpighiales</taxon>
        <taxon>Linaceae</taxon>
        <taxon>Linum</taxon>
    </lineage>
</organism>
<dbReference type="InterPro" id="IPR000477">
    <property type="entry name" value="RT_dom"/>
</dbReference>
<dbReference type="PANTHER" id="PTHR46890:SF50">
    <property type="entry name" value="RNA-DIRECTED DNA POLYMERASE, EUKARYOTA, REVERSE TRANSCRIPTASE ZINC-BINDING DOMAIN PROTEIN-RELATED"/>
    <property type="match status" value="1"/>
</dbReference>
<evidence type="ECO:0000313" key="2">
    <source>
        <dbReference type="EMBL" id="CAL1379999.1"/>
    </source>
</evidence>
<dbReference type="InterPro" id="IPR052343">
    <property type="entry name" value="Retrotransposon-Effector_Assoc"/>
</dbReference>